<proteinExistence type="predicted"/>
<evidence type="ECO:0000313" key="3">
    <source>
        <dbReference type="Proteomes" id="UP001314229"/>
    </source>
</evidence>
<keyword evidence="3" id="KW-1185">Reference proteome</keyword>
<accession>A0AAV1PCY7</accession>
<dbReference type="AlphaFoldDB" id="A0AAV1PCY7"/>
<evidence type="ECO:0000256" key="1">
    <source>
        <dbReference type="SAM" id="MobiDB-lite"/>
    </source>
</evidence>
<reference evidence="2 3" key="1">
    <citation type="submission" date="2024-01" db="EMBL/GenBank/DDBJ databases">
        <authorList>
            <person name="Alioto T."/>
            <person name="Alioto T."/>
            <person name="Gomez Garrido J."/>
        </authorList>
    </citation>
    <scope>NUCLEOTIDE SEQUENCE [LARGE SCALE GENOMIC DNA]</scope>
</reference>
<name>A0AAV1PCY7_SCOSC</name>
<protein>
    <submittedName>
        <fullName evidence="2">Uncharacterized protein LOC113026495</fullName>
    </submittedName>
</protein>
<feature type="region of interest" description="Disordered" evidence="1">
    <location>
        <begin position="102"/>
        <end position="125"/>
    </location>
</feature>
<evidence type="ECO:0000313" key="2">
    <source>
        <dbReference type="EMBL" id="CAK6969757.1"/>
    </source>
</evidence>
<feature type="compositionally biased region" description="Polar residues" evidence="1">
    <location>
        <begin position="102"/>
        <end position="111"/>
    </location>
</feature>
<sequence>MTAKPDTTLWEEICGITDHVLRLHKVAIQATGRAMGLMVLQERARWLGLTNLSTKEKEELFDTPVVPHGVFGVAVTSMQKRFEEKKRDDEALKLCLPRRAQFATSTAQRQPSYAPGPRFQDPEDI</sequence>
<gene>
    <name evidence="2" type="ORF">FSCOSCO3_A025436</name>
</gene>
<comment type="caution">
    <text evidence="2">The sequence shown here is derived from an EMBL/GenBank/DDBJ whole genome shotgun (WGS) entry which is preliminary data.</text>
</comment>
<dbReference type="EMBL" id="CAWUFR010000142">
    <property type="protein sequence ID" value="CAK6969757.1"/>
    <property type="molecule type" value="Genomic_DNA"/>
</dbReference>
<dbReference type="Proteomes" id="UP001314229">
    <property type="component" value="Unassembled WGS sequence"/>
</dbReference>
<organism evidence="2 3">
    <name type="scientific">Scomber scombrus</name>
    <name type="common">Atlantic mackerel</name>
    <name type="synonym">Scomber vernalis</name>
    <dbReference type="NCBI Taxonomy" id="13677"/>
    <lineage>
        <taxon>Eukaryota</taxon>
        <taxon>Metazoa</taxon>
        <taxon>Chordata</taxon>
        <taxon>Craniata</taxon>
        <taxon>Vertebrata</taxon>
        <taxon>Euteleostomi</taxon>
        <taxon>Actinopterygii</taxon>
        <taxon>Neopterygii</taxon>
        <taxon>Teleostei</taxon>
        <taxon>Neoteleostei</taxon>
        <taxon>Acanthomorphata</taxon>
        <taxon>Pelagiaria</taxon>
        <taxon>Scombriformes</taxon>
        <taxon>Scombridae</taxon>
        <taxon>Scomber</taxon>
    </lineage>
</organism>